<keyword evidence="1" id="KW-1133">Transmembrane helix</keyword>
<gene>
    <name evidence="2" type="ORF">SDC9_133859</name>
</gene>
<evidence type="ECO:0000256" key="1">
    <source>
        <dbReference type="SAM" id="Phobius"/>
    </source>
</evidence>
<reference evidence="2" key="1">
    <citation type="submission" date="2019-08" db="EMBL/GenBank/DDBJ databases">
        <authorList>
            <person name="Kucharzyk K."/>
            <person name="Murdoch R.W."/>
            <person name="Higgins S."/>
            <person name="Loffler F."/>
        </authorList>
    </citation>
    <scope>NUCLEOTIDE SEQUENCE</scope>
</reference>
<proteinExistence type="predicted"/>
<feature type="transmembrane region" description="Helical" evidence="1">
    <location>
        <begin position="163"/>
        <end position="181"/>
    </location>
</feature>
<keyword evidence="1" id="KW-0472">Membrane</keyword>
<name>A0A645DC49_9ZZZZ</name>
<accession>A0A645DC49</accession>
<protein>
    <submittedName>
        <fullName evidence="2">Uncharacterized protein</fullName>
    </submittedName>
</protein>
<dbReference type="AlphaFoldDB" id="A0A645DC49"/>
<comment type="caution">
    <text evidence="2">The sequence shown here is derived from an EMBL/GenBank/DDBJ whole genome shotgun (WGS) entry which is preliminary data.</text>
</comment>
<evidence type="ECO:0000313" key="2">
    <source>
        <dbReference type="EMBL" id="MPM86767.1"/>
    </source>
</evidence>
<organism evidence="2">
    <name type="scientific">bioreactor metagenome</name>
    <dbReference type="NCBI Taxonomy" id="1076179"/>
    <lineage>
        <taxon>unclassified sequences</taxon>
        <taxon>metagenomes</taxon>
        <taxon>ecological metagenomes</taxon>
    </lineage>
</organism>
<feature type="transmembrane region" description="Helical" evidence="1">
    <location>
        <begin position="193"/>
        <end position="210"/>
    </location>
</feature>
<sequence length="326" mass="37512">MAESGSYVGPGPFSRYLYQSQSGDSIDPCFASVVPEQLLQLVDELVVRLFCIHVDKIYDNYPANGAKPELPGYLLRCFHICLEDRVVQVFGTDKFSGIYINHRKGLGLINDKICSGRKPDLPVLQLQQLVFDVVYVKYRGFTFVEVYFDIFAGKETLCKRLDIIPVLFSIYNYLVYVLCQIIPQNSLQQAKILVYQAWGTVFFCVVLYGIPLGEEILYVIFKAFFVAALCHCPDYYSEAIRTYLFRYRSQAGSLVIILYSFGYACLMSVRDEHHVPACQRYPWRDTGSFALSRIFDYLDQHFDPRFYIDATHVIKIEKTIPSIPKV</sequence>
<dbReference type="EMBL" id="VSSQ01034732">
    <property type="protein sequence ID" value="MPM86767.1"/>
    <property type="molecule type" value="Genomic_DNA"/>
</dbReference>
<keyword evidence="1" id="KW-0812">Transmembrane</keyword>